<dbReference type="PIRSF" id="PIRSF019549">
    <property type="entry name" value="Peptidase_A25"/>
    <property type="match status" value="1"/>
</dbReference>
<keyword evidence="3 4" id="KW-0865">Zymogen</keyword>
<sequence>MSKFQMRTDLALETREKFQEDNVEIKGVTIDEYYIDNSEIQITEVNIETENAAKAMGKPKGAYITLEAPNMMEPDEGYHREISDELAKQIQKLLPNQGKEQSVLVVGLGNRQVTPDALGPYVVDNLLITRHVVKEYGKYAMGKEEVNTVSSIVPGVMAQTGMEPVEVIGGIIKETSPDVIIVIDALAARNTKRLNRTIQITDTGINPGSGVGNHRSGINQESIGIPVIAIGIPTVVDAATIVQDTMKNLVDAMEEIQGGEKLGTAYDSLNDFEKYQLIQEVISPHLNGMFVTPKDIDETIKRLSFTLSEGLNIALQV</sequence>
<gene>
    <name evidence="4" type="primary">gpr</name>
    <name evidence="5" type="ORF">DWV06_06710</name>
</gene>
<dbReference type="InterPro" id="IPR005080">
    <property type="entry name" value="Peptidase_A25"/>
</dbReference>
<comment type="PTM">
    <text evidence="4">Autoproteolytically processed. The inactive tetrameric zymogen termed p46 autoprocesses to a smaller form termed p41, which is active only during spore germination.</text>
</comment>
<dbReference type="RefSeq" id="WP_115481414.1">
    <property type="nucleotide sequence ID" value="NZ_QRCT01000016.1"/>
</dbReference>
<dbReference type="Pfam" id="PF03418">
    <property type="entry name" value="Peptidase_A25"/>
    <property type="match status" value="2"/>
</dbReference>
<name>A0A371AWX7_9FIRM</name>
<evidence type="ECO:0000256" key="4">
    <source>
        <dbReference type="HAMAP-Rule" id="MF_00626"/>
    </source>
</evidence>
<dbReference type="GO" id="GO:0004222">
    <property type="term" value="F:metalloendopeptidase activity"/>
    <property type="evidence" value="ECO:0007669"/>
    <property type="project" value="UniProtKB-UniRule"/>
</dbReference>
<evidence type="ECO:0000313" key="6">
    <source>
        <dbReference type="Proteomes" id="UP000255036"/>
    </source>
</evidence>
<accession>A0A371AWX7</accession>
<evidence type="ECO:0000256" key="3">
    <source>
        <dbReference type="ARBA" id="ARBA00023145"/>
    </source>
</evidence>
<dbReference type="SUPFAM" id="SSF53163">
    <property type="entry name" value="HybD-like"/>
    <property type="match status" value="1"/>
</dbReference>
<evidence type="ECO:0000256" key="1">
    <source>
        <dbReference type="ARBA" id="ARBA00022670"/>
    </source>
</evidence>
<dbReference type="Proteomes" id="UP000255036">
    <property type="component" value="Unassembled WGS sequence"/>
</dbReference>
<dbReference type="NCBIfam" id="TIGR01441">
    <property type="entry name" value="GPR"/>
    <property type="match status" value="1"/>
</dbReference>
<evidence type="ECO:0000313" key="5">
    <source>
        <dbReference type="EMBL" id="RDU23980.1"/>
    </source>
</evidence>
<dbReference type="EMBL" id="QRCT01000016">
    <property type="protein sequence ID" value="RDU23980.1"/>
    <property type="molecule type" value="Genomic_DNA"/>
</dbReference>
<dbReference type="GO" id="GO:0009847">
    <property type="term" value="P:spore germination"/>
    <property type="evidence" value="ECO:0007669"/>
    <property type="project" value="UniProtKB-UniRule"/>
</dbReference>
<keyword evidence="6" id="KW-1185">Reference proteome</keyword>
<keyword evidence="1 4" id="KW-0645">Protease</keyword>
<protein>
    <recommendedName>
        <fullName evidence="4">Germination protease</fullName>
        <ecNumber evidence="4">3.4.24.78</ecNumber>
    </recommendedName>
    <alternativeName>
        <fullName evidence="4">GPR endopeptidase</fullName>
    </alternativeName>
    <alternativeName>
        <fullName evidence="4">Germination proteinase</fullName>
    </alternativeName>
    <alternativeName>
        <fullName evidence="4">Spore protease</fullName>
    </alternativeName>
</protein>
<comment type="similarity">
    <text evidence="4">Belongs to the peptidase A25 family.</text>
</comment>
<keyword evidence="2 4" id="KW-0378">Hydrolase</keyword>
<evidence type="ECO:0000256" key="2">
    <source>
        <dbReference type="ARBA" id="ARBA00022801"/>
    </source>
</evidence>
<organism evidence="5 6">
    <name type="scientific">Anaerosacchariphilus polymeriproducens</name>
    <dbReference type="NCBI Taxonomy" id="1812858"/>
    <lineage>
        <taxon>Bacteria</taxon>
        <taxon>Bacillati</taxon>
        <taxon>Bacillota</taxon>
        <taxon>Clostridia</taxon>
        <taxon>Lachnospirales</taxon>
        <taxon>Lachnospiraceae</taxon>
        <taxon>Anaerosacchariphilus</taxon>
    </lineage>
</organism>
<reference evidence="5 6" key="1">
    <citation type="submission" date="2018-07" db="EMBL/GenBank/DDBJ databases">
        <title>Anaerosacharophilus polymeroproducens gen. nov. sp. nov., an anaerobic bacterium isolated from salt field.</title>
        <authorList>
            <person name="Kim W."/>
            <person name="Yang S.-H."/>
            <person name="Oh J."/>
            <person name="Lee J.-H."/>
            <person name="Kwon K.K."/>
        </authorList>
    </citation>
    <scope>NUCLEOTIDE SEQUENCE [LARGE SCALE GENOMIC DNA]</scope>
    <source>
        <strain evidence="5 6">MCWD5</strain>
    </source>
</reference>
<dbReference type="HAMAP" id="MF_00626">
    <property type="entry name" value="Germination_prot"/>
    <property type="match status" value="1"/>
</dbReference>
<dbReference type="OrthoDB" id="9777293at2"/>
<comment type="catalytic activity">
    <reaction evidence="4">
        <text>Endopeptidase action with P4 Glu or Asp, P1 preferably Glu &gt; Asp, P1' hydrophobic and P2' Ala.</text>
        <dbReference type="EC" id="3.4.24.78"/>
    </reaction>
</comment>
<comment type="subunit">
    <text evidence="4">Homotetramer.</text>
</comment>
<dbReference type="EC" id="3.4.24.78" evidence="4"/>
<dbReference type="Gene3D" id="3.40.50.1450">
    <property type="entry name" value="HybD-like"/>
    <property type="match status" value="1"/>
</dbReference>
<comment type="caution">
    <text evidence="5">The sequence shown here is derived from an EMBL/GenBank/DDBJ whole genome shotgun (WGS) entry which is preliminary data.</text>
</comment>
<comment type="function">
    <text evidence="4">Initiates the rapid degradation of small, acid-soluble proteins during spore germination.</text>
</comment>
<feature type="chain" id="PRO_5023519817" description="Germination protease" evidence="4">
    <location>
        <begin position="10"/>
        <end position="317"/>
    </location>
</feature>
<dbReference type="GO" id="GO:0006508">
    <property type="term" value="P:proteolysis"/>
    <property type="evidence" value="ECO:0007669"/>
    <property type="project" value="UniProtKB-UniRule"/>
</dbReference>
<proteinExistence type="inferred from homology"/>
<dbReference type="AlphaFoldDB" id="A0A371AWX7"/>
<feature type="propeptide" id="PRO_5017094699" evidence="4">
    <location>
        <begin position="1"/>
        <end position="9"/>
    </location>
</feature>
<dbReference type="InterPro" id="IPR023430">
    <property type="entry name" value="Pept_HybD-like_dom_sf"/>
</dbReference>